<reference evidence="1" key="1">
    <citation type="submission" date="2014-09" db="EMBL/GenBank/DDBJ databases">
        <authorList>
            <person name="Magalhaes I.L.F."/>
            <person name="Oliveira U."/>
            <person name="Santos F.R."/>
            <person name="Vidigal T.H.D.A."/>
            <person name="Brescovit A.D."/>
            <person name="Santos A.J."/>
        </authorList>
    </citation>
    <scope>NUCLEOTIDE SEQUENCE</scope>
    <source>
        <tissue evidence="1">Shoot tissue taken approximately 20 cm above the soil surface</tissue>
    </source>
</reference>
<protein>
    <submittedName>
        <fullName evidence="1">Uncharacterized protein</fullName>
    </submittedName>
</protein>
<proteinExistence type="predicted"/>
<accession>A0A0A9FUF4</accession>
<sequence>MAFFGAVFITGHSFLLHVPRGSLIFNLGHQVFFLSNCVQWCPIYLLTVG</sequence>
<evidence type="ECO:0000313" key="1">
    <source>
        <dbReference type="EMBL" id="JAE14874.1"/>
    </source>
</evidence>
<dbReference type="EMBL" id="GBRH01183022">
    <property type="protein sequence ID" value="JAE14874.1"/>
    <property type="molecule type" value="Transcribed_RNA"/>
</dbReference>
<reference evidence="1" key="2">
    <citation type="journal article" date="2015" name="Data Brief">
        <title>Shoot transcriptome of the giant reed, Arundo donax.</title>
        <authorList>
            <person name="Barrero R.A."/>
            <person name="Guerrero F.D."/>
            <person name="Moolhuijzen P."/>
            <person name="Goolsby J.A."/>
            <person name="Tidwell J."/>
            <person name="Bellgard S.E."/>
            <person name="Bellgard M.I."/>
        </authorList>
    </citation>
    <scope>NUCLEOTIDE SEQUENCE</scope>
    <source>
        <tissue evidence="1">Shoot tissue taken approximately 20 cm above the soil surface</tissue>
    </source>
</reference>
<dbReference type="AlphaFoldDB" id="A0A0A9FUF4"/>
<name>A0A0A9FUF4_ARUDO</name>
<organism evidence="1">
    <name type="scientific">Arundo donax</name>
    <name type="common">Giant reed</name>
    <name type="synonym">Donax arundinaceus</name>
    <dbReference type="NCBI Taxonomy" id="35708"/>
    <lineage>
        <taxon>Eukaryota</taxon>
        <taxon>Viridiplantae</taxon>
        <taxon>Streptophyta</taxon>
        <taxon>Embryophyta</taxon>
        <taxon>Tracheophyta</taxon>
        <taxon>Spermatophyta</taxon>
        <taxon>Magnoliopsida</taxon>
        <taxon>Liliopsida</taxon>
        <taxon>Poales</taxon>
        <taxon>Poaceae</taxon>
        <taxon>PACMAD clade</taxon>
        <taxon>Arundinoideae</taxon>
        <taxon>Arundineae</taxon>
        <taxon>Arundo</taxon>
    </lineage>
</organism>